<keyword evidence="3" id="KW-1185">Reference proteome</keyword>
<evidence type="ECO:0000313" key="3">
    <source>
        <dbReference type="Proteomes" id="UP000509594"/>
    </source>
</evidence>
<dbReference type="KEGG" id="mzi:HWN40_04605"/>
<accession>A0A7D5I4A1</accession>
<dbReference type="SUPFAM" id="SSF48371">
    <property type="entry name" value="ARM repeat"/>
    <property type="match status" value="1"/>
</dbReference>
<proteinExistence type="predicted"/>
<evidence type="ECO:0000256" key="1">
    <source>
        <dbReference type="SAM" id="MobiDB-lite"/>
    </source>
</evidence>
<dbReference type="InterPro" id="IPR016024">
    <property type="entry name" value="ARM-type_fold"/>
</dbReference>
<gene>
    <name evidence="2" type="ORF">HWN40_04605</name>
</gene>
<dbReference type="GeneID" id="55820930"/>
<evidence type="ECO:0000313" key="2">
    <source>
        <dbReference type="EMBL" id="QLC49584.1"/>
    </source>
</evidence>
<organism evidence="2 3">
    <name type="scientific">Methanolobus zinderi</name>
    <dbReference type="NCBI Taxonomy" id="536044"/>
    <lineage>
        <taxon>Archaea</taxon>
        <taxon>Methanobacteriati</taxon>
        <taxon>Methanobacteriota</taxon>
        <taxon>Stenosarchaea group</taxon>
        <taxon>Methanomicrobia</taxon>
        <taxon>Methanosarcinales</taxon>
        <taxon>Methanosarcinaceae</taxon>
        <taxon>Methanolobus</taxon>
    </lineage>
</organism>
<sequence length="310" mass="35773">MSKDDIEFEEEVIAYLNKNGKMRREHLIDALIKKHTTLNKKGEEIIDLGYSKPTLNRRLKELIESGKILSLGYEDLNKYGFKVTDKRAKYLFTPEGLKIKEHIDDVLDLLINGDDIDKQLALKELNRLEMMYSFDESQLDLLVQNLALDNPELINRFLVTLSDYITNKGKEPQDKESLLQALRDVLDKNGEPKGKSGHIRNVALYLLSYYKDESIIDQIVKDATTLANPLEVEEDYHPAYIAEIVVNNPSKLFHLERELMKEGKHDPAQFVSNIRYKCMDHLGMIDHSDEKKASKAFAETEKKMREGDSQ</sequence>
<dbReference type="EMBL" id="CP058215">
    <property type="protein sequence ID" value="QLC49584.1"/>
    <property type="molecule type" value="Genomic_DNA"/>
</dbReference>
<dbReference type="OrthoDB" id="142535at2157"/>
<dbReference type="RefSeq" id="WP_176964640.1">
    <property type="nucleotide sequence ID" value="NZ_CP058215.1"/>
</dbReference>
<feature type="region of interest" description="Disordered" evidence="1">
    <location>
        <begin position="290"/>
        <end position="310"/>
    </location>
</feature>
<protein>
    <submittedName>
        <fullName evidence="2">Uncharacterized protein</fullName>
    </submittedName>
</protein>
<name>A0A7D5I4A1_9EURY</name>
<dbReference type="Proteomes" id="UP000509594">
    <property type="component" value="Chromosome"/>
</dbReference>
<reference evidence="2 3" key="1">
    <citation type="submission" date="2020-06" db="EMBL/GenBank/DDBJ databases">
        <title>Methanolobus halotolerans sp. nov., isolated from a saline lake Tus in Siberia.</title>
        <authorList>
            <person name="Shen Y."/>
            <person name="Chen S.-C."/>
            <person name="Lai M.-C."/>
            <person name="Huang H.-H."/>
            <person name="Chiu H.-H."/>
            <person name="Tang S.-L."/>
            <person name="Rogozin D.Y."/>
            <person name="Degermendzhy A.G."/>
        </authorList>
    </citation>
    <scope>NUCLEOTIDE SEQUENCE [LARGE SCALE GENOMIC DNA]</scope>
    <source>
        <strain evidence="2 3">DSM 21339</strain>
    </source>
</reference>
<dbReference type="AlphaFoldDB" id="A0A7D5I4A1"/>